<gene>
    <name evidence="2" type="ORF">LVIROSA_LOCUS2337</name>
</gene>
<name>A0AAU9LLV2_9ASTR</name>
<evidence type="ECO:0000313" key="3">
    <source>
        <dbReference type="Proteomes" id="UP001157418"/>
    </source>
</evidence>
<organism evidence="2 3">
    <name type="scientific">Lactuca virosa</name>
    <dbReference type="NCBI Taxonomy" id="75947"/>
    <lineage>
        <taxon>Eukaryota</taxon>
        <taxon>Viridiplantae</taxon>
        <taxon>Streptophyta</taxon>
        <taxon>Embryophyta</taxon>
        <taxon>Tracheophyta</taxon>
        <taxon>Spermatophyta</taxon>
        <taxon>Magnoliopsida</taxon>
        <taxon>eudicotyledons</taxon>
        <taxon>Gunneridae</taxon>
        <taxon>Pentapetalae</taxon>
        <taxon>asterids</taxon>
        <taxon>campanulids</taxon>
        <taxon>Asterales</taxon>
        <taxon>Asteraceae</taxon>
        <taxon>Cichorioideae</taxon>
        <taxon>Cichorieae</taxon>
        <taxon>Lactucinae</taxon>
        <taxon>Lactuca</taxon>
    </lineage>
</organism>
<feature type="region of interest" description="Disordered" evidence="1">
    <location>
        <begin position="1"/>
        <end position="50"/>
    </location>
</feature>
<sequence>MSEHVPETQEDNGENKEEIDYEDEVEESQEDNDEDGAEDDEEGVDDTQVRVRTQVRRFKGYLPGKLGQPMNLLPGFVGLHDVHLPTGSSQKHVALNACLHDRILLLLPTEIEDAILVEFCFDGG</sequence>
<dbReference type="EMBL" id="CAKMRJ010000001">
    <property type="protein sequence ID" value="CAH1414421.1"/>
    <property type="molecule type" value="Genomic_DNA"/>
</dbReference>
<dbReference type="Proteomes" id="UP001157418">
    <property type="component" value="Unassembled WGS sequence"/>
</dbReference>
<protein>
    <submittedName>
        <fullName evidence="2">Uncharacterized protein</fullName>
    </submittedName>
</protein>
<dbReference type="AlphaFoldDB" id="A0AAU9LLV2"/>
<keyword evidence="3" id="KW-1185">Reference proteome</keyword>
<proteinExistence type="predicted"/>
<reference evidence="2 3" key="1">
    <citation type="submission" date="2022-01" db="EMBL/GenBank/DDBJ databases">
        <authorList>
            <person name="Xiong W."/>
            <person name="Schranz E."/>
        </authorList>
    </citation>
    <scope>NUCLEOTIDE SEQUENCE [LARGE SCALE GENOMIC DNA]</scope>
</reference>
<evidence type="ECO:0000256" key="1">
    <source>
        <dbReference type="SAM" id="MobiDB-lite"/>
    </source>
</evidence>
<comment type="caution">
    <text evidence="2">The sequence shown here is derived from an EMBL/GenBank/DDBJ whole genome shotgun (WGS) entry which is preliminary data.</text>
</comment>
<feature type="compositionally biased region" description="Acidic residues" evidence="1">
    <location>
        <begin position="19"/>
        <end position="45"/>
    </location>
</feature>
<evidence type="ECO:0000313" key="2">
    <source>
        <dbReference type="EMBL" id="CAH1414421.1"/>
    </source>
</evidence>
<feature type="compositionally biased region" description="Basic and acidic residues" evidence="1">
    <location>
        <begin position="1"/>
        <end position="18"/>
    </location>
</feature>
<accession>A0AAU9LLV2</accession>